<dbReference type="EMBL" id="JACHHG010000012">
    <property type="protein sequence ID" value="MBB6099525.1"/>
    <property type="molecule type" value="Genomic_DNA"/>
</dbReference>
<reference evidence="1 2" key="1">
    <citation type="submission" date="2020-08" db="EMBL/GenBank/DDBJ databases">
        <title>Genomic Encyclopedia of Type Strains, Phase IV (KMG-IV): sequencing the most valuable type-strain genomes for metagenomic binning, comparative biology and taxonomic classification.</title>
        <authorList>
            <person name="Goeker M."/>
        </authorList>
    </citation>
    <scope>NUCLEOTIDE SEQUENCE [LARGE SCALE GENOMIC DNA]</scope>
    <source>
        <strain evidence="1 2">DSM 21458</strain>
    </source>
</reference>
<name>A0A841I6S0_9DEIO</name>
<dbReference type="RefSeq" id="WP_183988273.1">
    <property type="nucleotide sequence ID" value="NZ_JACHHG010000012.1"/>
</dbReference>
<evidence type="ECO:0000313" key="2">
    <source>
        <dbReference type="Proteomes" id="UP000569951"/>
    </source>
</evidence>
<protein>
    <submittedName>
        <fullName evidence="1">Uncharacterized protein</fullName>
    </submittedName>
</protein>
<accession>A0A841I6S0</accession>
<dbReference type="PROSITE" id="PS51257">
    <property type="entry name" value="PROKAR_LIPOPROTEIN"/>
    <property type="match status" value="1"/>
</dbReference>
<gene>
    <name evidence="1" type="ORF">HNR42_002975</name>
</gene>
<dbReference type="Proteomes" id="UP000569951">
    <property type="component" value="Unassembled WGS sequence"/>
</dbReference>
<dbReference type="AlphaFoldDB" id="A0A841I6S0"/>
<sequence>MSKWLNWILGVCVASALGACSSESFSYTGTWSGTARDSVGGNATFQATVVQSGHALTGTWEMVFENKEKLSGSLSGTVDSDRISMQMVPSLSNNCVHNATATRTANHTLEGQYTAACTTPTTGTFTSTRK</sequence>
<evidence type="ECO:0000313" key="1">
    <source>
        <dbReference type="EMBL" id="MBB6099525.1"/>
    </source>
</evidence>
<comment type="caution">
    <text evidence="1">The sequence shown here is derived from an EMBL/GenBank/DDBJ whole genome shotgun (WGS) entry which is preliminary data.</text>
</comment>
<keyword evidence="2" id="KW-1185">Reference proteome</keyword>
<organism evidence="1 2">
    <name type="scientific">Deinobacterium chartae</name>
    <dbReference type="NCBI Taxonomy" id="521158"/>
    <lineage>
        <taxon>Bacteria</taxon>
        <taxon>Thermotogati</taxon>
        <taxon>Deinococcota</taxon>
        <taxon>Deinococci</taxon>
        <taxon>Deinococcales</taxon>
        <taxon>Deinococcaceae</taxon>
        <taxon>Deinobacterium</taxon>
    </lineage>
</organism>
<proteinExistence type="predicted"/>